<feature type="transmembrane region" description="Helical" evidence="5">
    <location>
        <begin position="540"/>
        <end position="559"/>
    </location>
</feature>
<feature type="transmembrane region" description="Helical" evidence="5">
    <location>
        <begin position="183"/>
        <end position="205"/>
    </location>
</feature>
<keyword evidence="4 5" id="KW-0472">Membrane</keyword>
<evidence type="ECO:0000256" key="3">
    <source>
        <dbReference type="ARBA" id="ARBA00022989"/>
    </source>
</evidence>
<reference evidence="7 8" key="1">
    <citation type="journal article" date="2014" name="Genome Biol. Evol.">
        <title>The secreted proteins of Achlya hypogyna and Thraustotheca clavata identify the ancestral oomycete secretome and reveal gene acquisitions by horizontal gene transfer.</title>
        <authorList>
            <person name="Misner I."/>
            <person name="Blouin N."/>
            <person name="Leonard G."/>
            <person name="Richards T.A."/>
            <person name="Lane C.E."/>
        </authorList>
    </citation>
    <scope>NUCLEOTIDE SEQUENCE [LARGE SCALE GENOMIC DNA]</scope>
    <source>
        <strain evidence="7 8">ATCC 48635</strain>
    </source>
</reference>
<evidence type="ECO:0000313" key="7">
    <source>
        <dbReference type="EMBL" id="OQR83837.1"/>
    </source>
</evidence>
<name>A0A1V9YDR8_ACHHY</name>
<comment type="subcellular location">
    <subcellularLocation>
        <location evidence="1">Membrane</location>
        <topology evidence="1">Multi-pass membrane protein</topology>
    </subcellularLocation>
</comment>
<proteinExistence type="predicted"/>
<dbReference type="AlphaFoldDB" id="A0A1V9YDR8"/>
<dbReference type="OrthoDB" id="296386at2759"/>
<evidence type="ECO:0000259" key="6">
    <source>
        <dbReference type="Pfam" id="PF04547"/>
    </source>
</evidence>
<evidence type="ECO:0000256" key="2">
    <source>
        <dbReference type="ARBA" id="ARBA00022692"/>
    </source>
</evidence>
<dbReference type="EMBL" id="JNBR01002066">
    <property type="protein sequence ID" value="OQR83837.1"/>
    <property type="molecule type" value="Genomic_DNA"/>
</dbReference>
<keyword evidence="8" id="KW-1185">Reference proteome</keyword>
<gene>
    <name evidence="7" type="ORF">ACHHYP_14231</name>
</gene>
<dbReference type="Proteomes" id="UP000243579">
    <property type="component" value="Unassembled WGS sequence"/>
</dbReference>
<dbReference type="PANTHER" id="PTHR12308:SF73">
    <property type="entry name" value="ANOCTAMIN"/>
    <property type="match status" value="1"/>
</dbReference>
<dbReference type="GO" id="GO:0005254">
    <property type="term" value="F:chloride channel activity"/>
    <property type="evidence" value="ECO:0007669"/>
    <property type="project" value="TreeGrafter"/>
</dbReference>
<feature type="transmembrane region" description="Helical" evidence="5">
    <location>
        <begin position="217"/>
        <end position="236"/>
    </location>
</feature>
<keyword evidence="2 5" id="KW-0812">Transmembrane</keyword>
<evidence type="ECO:0000256" key="1">
    <source>
        <dbReference type="ARBA" id="ARBA00004141"/>
    </source>
</evidence>
<protein>
    <submittedName>
        <fullName evidence="7">Anoctamin-like protein</fullName>
    </submittedName>
</protein>
<dbReference type="PANTHER" id="PTHR12308">
    <property type="entry name" value="ANOCTAMIN"/>
    <property type="match status" value="1"/>
</dbReference>
<evidence type="ECO:0000313" key="8">
    <source>
        <dbReference type="Proteomes" id="UP000243579"/>
    </source>
</evidence>
<feature type="transmembrane region" description="Helical" evidence="5">
    <location>
        <begin position="485"/>
        <end position="504"/>
    </location>
</feature>
<comment type="caution">
    <text evidence="7">The sequence shown here is derived from an EMBL/GenBank/DDBJ whole genome shotgun (WGS) entry which is preliminary data.</text>
</comment>
<dbReference type="GO" id="GO:0016020">
    <property type="term" value="C:membrane"/>
    <property type="evidence" value="ECO:0007669"/>
    <property type="project" value="UniProtKB-SubCell"/>
</dbReference>
<evidence type="ECO:0000256" key="4">
    <source>
        <dbReference type="ARBA" id="ARBA00023136"/>
    </source>
</evidence>
<dbReference type="InterPro" id="IPR007632">
    <property type="entry name" value="Anoctamin"/>
</dbReference>
<dbReference type="InterPro" id="IPR049452">
    <property type="entry name" value="Anoctamin_TM"/>
</dbReference>
<dbReference type="Pfam" id="PF04547">
    <property type="entry name" value="Anoctamin"/>
    <property type="match status" value="1"/>
</dbReference>
<feature type="domain" description="Anoctamin transmembrane" evidence="6">
    <location>
        <begin position="172"/>
        <end position="609"/>
    </location>
</feature>
<organism evidence="7 8">
    <name type="scientific">Achlya hypogyna</name>
    <name type="common">Oomycete</name>
    <name type="synonym">Protoachlya hypogyna</name>
    <dbReference type="NCBI Taxonomy" id="1202772"/>
    <lineage>
        <taxon>Eukaryota</taxon>
        <taxon>Sar</taxon>
        <taxon>Stramenopiles</taxon>
        <taxon>Oomycota</taxon>
        <taxon>Saprolegniomycetes</taxon>
        <taxon>Saprolegniales</taxon>
        <taxon>Achlyaceae</taxon>
        <taxon>Achlya</taxon>
    </lineage>
</organism>
<evidence type="ECO:0000256" key="5">
    <source>
        <dbReference type="SAM" id="Phobius"/>
    </source>
</evidence>
<sequence length="626" mass="71952">MHEICVYAEVLAHDGAAEEGSDYPLERLSTFAHVLKDKGLDTELLHVADHHHEAPDSHVQVYLLLLGISKTAQEEQILATLSEEHQYVRALPGSARTQQVVLALLREAAVDDNLYLGQDGLTLAFHAGEKLFPQLQAHLQVSLLPLHNEPLRHDILRKWHAAPALALPFREIHSYFGPALSMYFVWLDFYTQFLVVPSICGVALFLMEAAGMDTTLYILPFSIVLSMSTSIFVDSWKRQQRKTEYQWQYTPVDDTYGEPRPAFVGEWIRDPVTHELVFDAPPWKRSVIRACVTLPLVLLMCVGVLVYVLGLEWFADHNRHWFPECYDNIDENDVRFCAMIIQGPSLLNAALIEVMDLLYLKLARWLTRLENYRTVEEHDNQLILKRMPFHLINCNASLLYLAFVAQDLTRLRRRLWILMVGMQCLDNVKEVAMPSLMLWFQGGFATHDHRVHSTADDKVEHILLQKRQTPYKDTFSDYKEMMLQYGYVTLYAPVFPLAPLFAYLNNLIEARSDFFKLVNNYGLQRPYAKHAHGIGIWSRVLYVISVVAVLVNCGLLGIYQIEVLAPDMSDLHRCCLIFFLEHVILLVKVCVDWSNPDVPTWTAIDERRRFLNTQASAKKHLLKKAA</sequence>
<keyword evidence="3 5" id="KW-1133">Transmembrane helix</keyword>
<feature type="transmembrane region" description="Helical" evidence="5">
    <location>
        <begin position="387"/>
        <end position="405"/>
    </location>
</feature>
<feature type="transmembrane region" description="Helical" evidence="5">
    <location>
        <begin position="287"/>
        <end position="309"/>
    </location>
</feature>
<accession>A0A1V9YDR8</accession>